<protein>
    <recommendedName>
        <fullName evidence="3">Peptidase C51 domain-containing protein</fullName>
    </recommendedName>
</protein>
<feature type="domain" description="Peptidase C51" evidence="3">
    <location>
        <begin position="140"/>
        <end position="211"/>
    </location>
</feature>
<evidence type="ECO:0000256" key="1">
    <source>
        <dbReference type="SAM" id="MobiDB-lite"/>
    </source>
</evidence>
<dbReference type="Pfam" id="PF05257">
    <property type="entry name" value="CHAP"/>
    <property type="match status" value="1"/>
</dbReference>
<dbReference type="InterPro" id="IPR038765">
    <property type="entry name" value="Papain-like_cys_pep_sf"/>
</dbReference>
<organism evidence="4 5">
    <name type="scientific">Bradyrhizobium ivorense</name>
    <dbReference type="NCBI Taxonomy" id="2511166"/>
    <lineage>
        <taxon>Bacteria</taxon>
        <taxon>Pseudomonadati</taxon>
        <taxon>Pseudomonadota</taxon>
        <taxon>Alphaproteobacteria</taxon>
        <taxon>Hyphomicrobiales</taxon>
        <taxon>Nitrobacteraceae</taxon>
        <taxon>Bradyrhizobium</taxon>
    </lineage>
</organism>
<feature type="compositionally biased region" description="Basic residues" evidence="1">
    <location>
        <begin position="52"/>
        <end position="63"/>
    </location>
</feature>
<dbReference type="EMBL" id="CAADFC020000004">
    <property type="protein sequence ID" value="VIO66225.1"/>
    <property type="molecule type" value="Genomic_DNA"/>
</dbReference>
<reference evidence="4" key="1">
    <citation type="submission" date="2019-02" db="EMBL/GenBank/DDBJ databases">
        <authorList>
            <person name="Pothier F.J."/>
        </authorList>
    </citation>
    <scope>NUCLEOTIDE SEQUENCE</scope>
    <source>
        <strain evidence="4">CI-1B</strain>
    </source>
</reference>
<feature type="compositionally biased region" description="Basic and acidic residues" evidence="1">
    <location>
        <begin position="65"/>
        <end position="77"/>
    </location>
</feature>
<feature type="signal peptide" evidence="2">
    <location>
        <begin position="1"/>
        <end position="28"/>
    </location>
</feature>
<evidence type="ECO:0000313" key="5">
    <source>
        <dbReference type="Proteomes" id="UP000328092"/>
    </source>
</evidence>
<dbReference type="AlphaFoldDB" id="A0A508STG6"/>
<dbReference type="Proteomes" id="UP000328092">
    <property type="component" value="Unassembled WGS sequence"/>
</dbReference>
<dbReference type="RefSeq" id="WP_139857907.1">
    <property type="nucleotide sequence ID" value="NZ_CAADFC020000004.1"/>
</dbReference>
<dbReference type="OrthoDB" id="7961117at2"/>
<evidence type="ECO:0000259" key="3">
    <source>
        <dbReference type="Pfam" id="PF05257"/>
    </source>
</evidence>
<evidence type="ECO:0000313" key="4">
    <source>
        <dbReference type="EMBL" id="VIO66225.1"/>
    </source>
</evidence>
<gene>
    <name evidence="4" type="ORF">CI1B_13430</name>
</gene>
<dbReference type="InterPro" id="IPR007921">
    <property type="entry name" value="CHAP_dom"/>
</dbReference>
<evidence type="ECO:0000256" key="2">
    <source>
        <dbReference type="SAM" id="SignalP"/>
    </source>
</evidence>
<feature type="compositionally biased region" description="Basic residues" evidence="1">
    <location>
        <begin position="34"/>
        <end position="43"/>
    </location>
</feature>
<dbReference type="SUPFAM" id="SSF54001">
    <property type="entry name" value="Cysteine proteinases"/>
    <property type="match status" value="1"/>
</dbReference>
<feature type="chain" id="PRO_5021502850" description="Peptidase C51 domain-containing protein" evidence="2">
    <location>
        <begin position="29"/>
        <end position="233"/>
    </location>
</feature>
<name>A0A508STG6_9BRAD</name>
<comment type="caution">
    <text evidence="4">The sequence shown here is derived from an EMBL/GenBank/DDBJ whole genome shotgun (WGS) entry which is preliminary data.</text>
</comment>
<feature type="region of interest" description="Disordered" evidence="1">
    <location>
        <begin position="34"/>
        <end position="86"/>
    </location>
</feature>
<dbReference type="Gene3D" id="3.90.1720.10">
    <property type="entry name" value="endopeptidase domain like (from Nostoc punctiforme)"/>
    <property type="match status" value="1"/>
</dbReference>
<keyword evidence="5" id="KW-1185">Reference proteome</keyword>
<dbReference type="NCBIfam" id="TIGR02594">
    <property type="entry name" value="TIGR02594 family protein"/>
    <property type="match status" value="1"/>
</dbReference>
<keyword evidence="2" id="KW-0732">Signal</keyword>
<accession>A0A508STG6</accession>
<sequence>MIQLLAYRQSLRVLALALCSFTLAVVSAAPASARPRHSHHAHSAHAGDHARHYAHRHSRHATRLSRADRRAAQRQSEDVAEANTPFSSRTRIVSHADVVPNTGGVTFENSFSTASSSFGSSTLVMEARRYLGGNPTDRRSLWCARFMNMVLQHTGHRGTGSDMAASFAKYGQRISGPQVGAIAVMGRRGGGHVGIITGIDAKGNPIMISGNNGNRVREAPVSRGRIYTYVMPN</sequence>
<proteinExistence type="predicted"/>
<dbReference type="InterPro" id="IPR013423">
    <property type="entry name" value="CHP02594"/>
</dbReference>